<dbReference type="AlphaFoldDB" id="A0A9W7LCH9"/>
<dbReference type="Proteomes" id="UP001165065">
    <property type="component" value="Unassembled WGS sequence"/>
</dbReference>
<feature type="compositionally biased region" description="Low complexity" evidence="1">
    <location>
        <begin position="117"/>
        <end position="164"/>
    </location>
</feature>
<keyword evidence="2" id="KW-0812">Transmembrane</keyword>
<proteinExistence type="predicted"/>
<feature type="transmembrane region" description="Helical" evidence="2">
    <location>
        <begin position="573"/>
        <end position="595"/>
    </location>
</feature>
<name>A0A9W7LCH9_9STRA</name>
<dbReference type="Gene3D" id="3.40.525.10">
    <property type="entry name" value="CRAL-TRIO lipid binding domain"/>
    <property type="match status" value="1"/>
</dbReference>
<evidence type="ECO:0000256" key="2">
    <source>
        <dbReference type="SAM" id="Phobius"/>
    </source>
</evidence>
<dbReference type="OrthoDB" id="1434354at2759"/>
<dbReference type="CDD" id="cd00170">
    <property type="entry name" value="SEC14"/>
    <property type="match status" value="1"/>
</dbReference>
<feature type="domain" description="CRAL-TRIO" evidence="3">
    <location>
        <begin position="295"/>
        <end position="480"/>
    </location>
</feature>
<dbReference type="PANTHER" id="PTHR45657">
    <property type="entry name" value="CRAL-TRIO DOMAIN-CONTAINING PROTEIN YKL091C-RELATED"/>
    <property type="match status" value="1"/>
</dbReference>
<evidence type="ECO:0000259" key="3">
    <source>
        <dbReference type="PROSITE" id="PS50191"/>
    </source>
</evidence>
<dbReference type="InterPro" id="IPR001251">
    <property type="entry name" value="CRAL-TRIO_dom"/>
</dbReference>
<dbReference type="InterPro" id="IPR051026">
    <property type="entry name" value="PI/PC_transfer"/>
</dbReference>
<organism evidence="4 5">
    <name type="scientific">Triparma columacea</name>
    <dbReference type="NCBI Taxonomy" id="722753"/>
    <lineage>
        <taxon>Eukaryota</taxon>
        <taxon>Sar</taxon>
        <taxon>Stramenopiles</taxon>
        <taxon>Ochrophyta</taxon>
        <taxon>Bolidophyceae</taxon>
        <taxon>Parmales</taxon>
        <taxon>Triparmaceae</taxon>
        <taxon>Triparma</taxon>
    </lineage>
</organism>
<evidence type="ECO:0000313" key="5">
    <source>
        <dbReference type="Proteomes" id="UP001165065"/>
    </source>
</evidence>
<dbReference type="SUPFAM" id="SSF52087">
    <property type="entry name" value="CRAL/TRIO domain"/>
    <property type="match status" value="1"/>
</dbReference>
<protein>
    <recommendedName>
        <fullName evidence="3">CRAL-TRIO domain-containing protein</fullName>
    </recommendedName>
</protein>
<dbReference type="EMBL" id="BRYA01000228">
    <property type="protein sequence ID" value="GMI44833.1"/>
    <property type="molecule type" value="Genomic_DNA"/>
</dbReference>
<evidence type="ECO:0000313" key="4">
    <source>
        <dbReference type="EMBL" id="GMI44833.1"/>
    </source>
</evidence>
<dbReference type="PANTHER" id="PTHR45657:SF1">
    <property type="entry name" value="CRAL-TRIO DOMAIN-CONTAINING PROTEIN YKL091C-RELATED"/>
    <property type="match status" value="1"/>
</dbReference>
<keyword evidence="2" id="KW-0472">Membrane</keyword>
<dbReference type="Pfam" id="PF00650">
    <property type="entry name" value="CRAL_TRIO"/>
    <property type="match status" value="1"/>
</dbReference>
<evidence type="ECO:0000256" key="1">
    <source>
        <dbReference type="SAM" id="MobiDB-lite"/>
    </source>
</evidence>
<dbReference type="InterPro" id="IPR036865">
    <property type="entry name" value="CRAL-TRIO_dom_sf"/>
</dbReference>
<accession>A0A9W7LCH9</accession>
<feature type="region of interest" description="Disordered" evidence="1">
    <location>
        <begin position="116"/>
        <end position="169"/>
    </location>
</feature>
<keyword evidence="5" id="KW-1185">Reference proteome</keyword>
<dbReference type="SMART" id="SM00516">
    <property type="entry name" value="SEC14"/>
    <property type="match status" value="1"/>
</dbReference>
<gene>
    <name evidence="4" type="ORF">TrCOL_g13086</name>
</gene>
<keyword evidence="2" id="KW-1133">Transmembrane helix</keyword>
<dbReference type="PROSITE" id="PS50191">
    <property type="entry name" value="CRAL_TRIO"/>
    <property type="match status" value="1"/>
</dbReference>
<sequence>MHIHVQLPVPFDISSKGWYAVLYVKSRAGTTLDTMYSQYNDTTPSQQLVFPDRAEATVLQIEYYRYSIFGDEKVGCRHFPLLDAHFDRKSVRFETFVKDMTNDQNQKYDVAVEIDYSPTRPSSPSSSSSASYSPSSESSVSTTASASASSLTPSAPSSRSPSPANFDESGAPIIDEQLEFYQKQEHEAVREIYDQIKKDLAGLGVTSEDEIESCCQLGKDLYLNREEYEILPNPPHKATSSGVIPMYCDGFRLLSFYRGFNKDALVQIKSTAKWRAANETNRIRSLPLSDLLGCSVKQFEQYYQAGCLGISQDGLPVIVRRLGMLDLKALKSTFNGGDNRNAKKTTADIFIDSHIWEMEHYYEMLRDLSFKHKRIIKGNVIIDLQGVTFGQLGGETKKAVKTIIALDSDNYPDSLHKLYIINAPGIFNFIWKIVRPILHPVILAKIEICKKDRIPGALKEAGVVDICMSIKYGGKAFPIAGVTNSECFLPFGGIKSLSPNSVDTWNAEVVLSHCYPKEKSVTTPKRPVACDNYYQTWRSGAEFTPTRKQAAFEKEETLRLMTATPKGGGPRSMSYTITVFLTVCYCLALVCKIYGAEGSVYFKWIKNEL</sequence>
<comment type="caution">
    <text evidence="4">The sequence shown here is derived from an EMBL/GenBank/DDBJ whole genome shotgun (WGS) entry which is preliminary data.</text>
</comment>
<reference evidence="5" key="1">
    <citation type="journal article" date="2023" name="Commun. Biol.">
        <title>Genome analysis of Parmales, the sister group of diatoms, reveals the evolutionary specialization of diatoms from phago-mixotrophs to photoautotrophs.</title>
        <authorList>
            <person name="Ban H."/>
            <person name="Sato S."/>
            <person name="Yoshikawa S."/>
            <person name="Yamada K."/>
            <person name="Nakamura Y."/>
            <person name="Ichinomiya M."/>
            <person name="Sato N."/>
            <person name="Blanc-Mathieu R."/>
            <person name="Endo H."/>
            <person name="Kuwata A."/>
            <person name="Ogata H."/>
        </authorList>
    </citation>
    <scope>NUCLEOTIDE SEQUENCE [LARGE SCALE GENOMIC DNA]</scope>
</reference>